<evidence type="ECO:0000256" key="3">
    <source>
        <dbReference type="ARBA" id="ARBA00023134"/>
    </source>
</evidence>
<dbReference type="GO" id="GO:0003924">
    <property type="term" value="F:GTPase activity"/>
    <property type="evidence" value="ECO:0007669"/>
    <property type="project" value="InterPro"/>
</dbReference>
<dbReference type="Proteomes" id="UP001265746">
    <property type="component" value="Unassembled WGS sequence"/>
</dbReference>
<dbReference type="Gene3D" id="3.40.50.300">
    <property type="entry name" value="P-loop containing nucleotide triphosphate hydrolases"/>
    <property type="match status" value="1"/>
</dbReference>
<dbReference type="GO" id="GO:0005834">
    <property type="term" value="C:heterotrimeric G-protein complex"/>
    <property type="evidence" value="ECO:0007669"/>
    <property type="project" value="TreeGrafter"/>
</dbReference>
<dbReference type="GO" id="GO:0007188">
    <property type="term" value="P:adenylate cyclase-modulating G protein-coupled receptor signaling pathway"/>
    <property type="evidence" value="ECO:0007669"/>
    <property type="project" value="TreeGrafter"/>
</dbReference>
<dbReference type="SUPFAM" id="SSF47895">
    <property type="entry name" value="Transducin (alpha subunit), insertion domain"/>
    <property type="match status" value="1"/>
</dbReference>
<dbReference type="PANTHER" id="PTHR10218">
    <property type="entry name" value="GTP-BINDING PROTEIN ALPHA SUBUNIT"/>
    <property type="match status" value="1"/>
</dbReference>
<dbReference type="SMART" id="SM00275">
    <property type="entry name" value="G_alpha"/>
    <property type="match status" value="1"/>
</dbReference>
<dbReference type="PANTHER" id="PTHR10218:SF302">
    <property type="entry name" value="GUANINE NUCLEOTIDE-BINDING PROTEIN ALPHA-5 SUBUNIT"/>
    <property type="match status" value="1"/>
</dbReference>
<comment type="caution">
    <text evidence="8">The sequence shown here is derived from an EMBL/GenBank/DDBJ whole genome shotgun (WGS) entry which is preliminary data.</text>
</comment>
<dbReference type="GO" id="GO:0005737">
    <property type="term" value="C:cytoplasm"/>
    <property type="evidence" value="ECO:0007669"/>
    <property type="project" value="TreeGrafter"/>
</dbReference>
<dbReference type="PRINTS" id="PR00318">
    <property type="entry name" value="GPROTEINA"/>
</dbReference>
<evidence type="ECO:0000256" key="5">
    <source>
        <dbReference type="PIRSR" id="PIRSR601019-1"/>
    </source>
</evidence>
<dbReference type="InterPro" id="IPR027417">
    <property type="entry name" value="P-loop_NTPase"/>
</dbReference>
<evidence type="ECO:0000256" key="1">
    <source>
        <dbReference type="ARBA" id="ARBA00022723"/>
    </source>
</evidence>
<dbReference type="AlphaFoldDB" id="A0AAD9SNL5"/>
<dbReference type="GO" id="GO:0001664">
    <property type="term" value="F:G protein-coupled receptor binding"/>
    <property type="evidence" value="ECO:0007669"/>
    <property type="project" value="TreeGrafter"/>
</dbReference>
<organism evidence="8 9">
    <name type="scientific">Phomopsis amygdali</name>
    <name type="common">Fusicoccum amygdali</name>
    <dbReference type="NCBI Taxonomy" id="1214568"/>
    <lineage>
        <taxon>Eukaryota</taxon>
        <taxon>Fungi</taxon>
        <taxon>Dikarya</taxon>
        <taxon>Ascomycota</taxon>
        <taxon>Pezizomycotina</taxon>
        <taxon>Sordariomycetes</taxon>
        <taxon>Sordariomycetidae</taxon>
        <taxon>Diaporthales</taxon>
        <taxon>Diaporthaceae</taxon>
        <taxon>Diaporthe</taxon>
    </lineage>
</organism>
<feature type="binding site" evidence="5">
    <location>
        <begin position="396"/>
        <end position="401"/>
    </location>
    <ligand>
        <name>GTP</name>
        <dbReference type="ChEBI" id="CHEBI:37565"/>
    </ligand>
</feature>
<evidence type="ECO:0000313" key="8">
    <source>
        <dbReference type="EMBL" id="KAK2613421.1"/>
    </source>
</evidence>
<gene>
    <name evidence="8" type="ORF">N8I77_000337</name>
</gene>
<keyword evidence="9" id="KW-1185">Reference proteome</keyword>
<keyword evidence="1 6" id="KW-0479">Metal-binding</keyword>
<keyword evidence="3 5" id="KW-0342">GTP-binding</keyword>
<dbReference type="PROSITE" id="PS51882">
    <property type="entry name" value="G_ALPHA"/>
    <property type="match status" value="1"/>
</dbReference>
<feature type="binding site" evidence="6">
    <location>
        <position position="400"/>
    </location>
    <ligand>
        <name>Mg(2+)</name>
        <dbReference type="ChEBI" id="CHEBI:18420"/>
    </ligand>
</feature>
<accession>A0AAD9SNL5</accession>
<sequence>MDPVSAIGFVSAIAGIVDLIAKGVISLSDFQSRYRIVDLKISLLIGQLSTLKAALTQVGHLVQDVAHVPRDRQLVSDLSVSLASLETIIGALDSRLSHLQRNAEDGLSSWGKVSFVWDEQTMRDYLSLLDHQVNALGLLLTALQCRTTLEQRDMLGAQESRHVLDLARDETSSLLWLMDPESVEVSSLRSSVTQDLETVHARFDFDSEVFTSRAYQVATRANMIDALTGYRRQGISHSTEIRGGPLADTPDPNQASQATRTDIAMTTDVDIFCDSAAESLSEGSVDTITEPRTSTSSLIRAECANAELPDFVIHKPKILGLLAIELGGASAGEQMPPFLTNKTLPSTKGLMRGKLFKPSAQLSHLLRPRQQVASRGQLGTLIKPMQVNIVILGISESGKSTLAKVVRAAYGDINEAWRRLYRDTVLTNTIMSVRWLMFMTQQKLQEVKSRVGAGSWLEEAFAAHTRFVGELESDAFQKSSLEAVGSAAKSLWNHTYVRDTFERSGTEQLQPAPGIPRDFPLYLPDCAAHFLNSIERIFKKDYLPSLEDVIWAQTRTTGTWESKFLINGANYHFFDVGGTRSERKKWINVFPNVNMMVFTFDVSCYHQALNEDLDGNRMDEQFMLWESIANSHWFTNVRIVVLFTKADKLTPDNLMYHPFKSKFNDYNGDPESAEDIIKYLTWRLDGLVSRQLNTRSGRVTFCRAGTISESMRVWNDLLSVE</sequence>
<dbReference type="Gene3D" id="1.10.400.10">
    <property type="entry name" value="GI Alpha 1, domain 2-like"/>
    <property type="match status" value="1"/>
</dbReference>
<dbReference type="GO" id="GO:0031683">
    <property type="term" value="F:G-protein beta/gamma-subunit complex binding"/>
    <property type="evidence" value="ECO:0007669"/>
    <property type="project" value="InterPro"/>
</dbReference>
<feature type="binding site" evidence="6">
    <location>
        <position position="556"/>
    </location>
    <ligand>
        <name>Mg(2+)</name>
        <dbReference type="ChEBI" id="CHEBI:18420"/>
    </ligand>
</feature>
<dbReference type="InterPro" id="IPR001019">
    <property type="entry name" value="Gprotein_alpha_su"/>
</dbReference>
<dbReference type="Pfam" id="PF00503">
    <property type="entry name" value="G-alpha"/>
    <property type="match status" value="1"/>
</dbReference>
<evidence type="ECO:0000256" key="4">
    <source>
        <dbReference type="ARBA" id="ARBA00023224"/>
    </source>
</evidence>
<dbReference type="GO" id="GO:0046872">
    <property type="term" value="F:metal ion binding"/>
    <property type="evidence" value="ECO:0007669"/>
    <property type="project" value="UniProtKB-KW"/>
</dbReference>
<dbReference type="FunFam" id="3.40.50.300:FF:000692">
    <property type="entry name" value="Guanine nucleotide-binding protein subunit alpha"/>
    <property type="match status" value="1"/>
</dbReference>
<dbReference type="EMBL" id="JAUJFL010000001">
    <property type="protein sequence ID" value="KAK2613421.1"/>
    <property type="molecule type" value="Genomic_DNA"/>
</dbReference>
<evidence type="ECO:0000313" key="9">
    <source>
        <dbReference type="Proteomes" id="UP001265746"/>
    </source>
</evidence>
<evidence type="ECO:0000256" key="2">
    <source>
        <dbReference type="ARBA" id="ARBA00022741"/>
    </source>
</evidence>
<dbReference type="GO" id="GO:0005525">
    <property type="term" value="F:GTP binding"/>
    <property type="evidence" value="ECO:0007669"/>
    <property type="project" value="UniProtKB-KW"/>
</dbReference>
<reference evidence="8" key="1">
    <citation type="submission" date="2023-06" db="EMBL/GenBank/DDBJ databases">
        <authorList>
            <person name="Noh H."/>
        </authorList>
    </citation>
    <scope>NUCLEOTIDE SEQUENCE</scope>
    <source>
        <strain evidence="8">DUCC20226</strain>
    </source>
</reference>
<evidence type="ECO:0000256" key="7">
    <source>
        <dbReference type="SAM" id="MobiDB-lite"/>
    </source>
</evidence>
<keyword evidence="4" id="KW-0807">Transducer</keyword>
<dbReference type="SUPFAM" id="SSF52540">
    <property type="entry name" value="P-loop containing nucleoside triphosphate hydrolases"/>
    <property type="match status" value="1"/>
</dbReference>
<feature type="region of interest" description="Disordered" evidence="7">
    <location>
        <begin position="239"/>
        <end position="258"/>
    </location>
</feature>
<keyword evidence="6" id="KW-0460">Magnesium</keyword>
<evidence type="ECO:0000256" key="6">
    <source>
        <dbReference type="PIRSR" id="PIRSR601019-2"/>
    </source>
</evidence>
<proteinExistence type="predicted"/>
<protein>
    <submittedName>
        <fullName evidence="8">Uncharacterized protein</fullName>
    </submittedName>
</protein>
<keyword evidence="2 5" id="KW-0547">Nucleotide-binding</keyword>
<name>A0AAD9SNL5_PHOAM</name>
<dbReference type="InterPro" id="IPR011025">
    <property type="entry name" value="GproteinA_insert"/>
</dbReference>